<dbReference type="VEuPathDB" id="FungiDB:RhiirFUN_000789"/>
<comment type="caution">
    <text evidence="1">The sequence shown here is derived from an EMBL/GenBank/DDBJ whole genome shotgun (WGS) entry which is preliminary data.</text>
</comment>
<gene>
    <name evidence="1" type="ORF">CHRIB12_LOCUS1783</name>
</gene>
<dbReference type="AlphaFoldDB" id="A0A915YRN9"/>
<accession>A0A915YRN9</accession>
<dbReference type="OrthoDB" id="2328499at2759"/>
<name>A0A915YRN9_9GLOM</name>
<dbReference type="EMBL" id="CAGKOT010000002">
    <property type="protein sequence ID" value="CAB5314334.1"/>
    <property type="molecule type" value="Genomic_DNA"/>
</dbReference>
<dbReference type="Proteomes" id="UP000684084">
    <property type="component" value="Unassembled WGS sequence"/>
</dbReference>
<proteinExistence type="predicted"/>
<evidence type="ECO:0000313" key="1">
    <source>
        <dbReference type="EMBL" id="CAB5314334.1"/>
    </source>
</evidence>
<protein>
    <submittedName>
        <fullName evidence="1">Uncharacterized protein</fullName>
    </submittedName>
</protein>
<reference evidence="1" key="1">
    <citation type="submission" date="2020-05" db="EMBL/GenBank/DDBJ databases">
        <authorList>
            <person name="Rincon C."/>
            <person name="Sanders R I."/>
            <person name="Robbins C."/>
            <person name="Chaturvedi A."/>
        </authorList>
    </citation>
    <scope>NUCLEOTIDE SEQUENCE</scope>
    <source>
        <strain evidence="1">CHB12</strain>
    </source>
</reference>
<sequence length="403" mass="46986">MSQFKKELSKKTVQKKDHTQTNTLCSYERSDIQGTYSTISTNFGLQHIALQPAPQFPFGLYGANCNNVEILKRKCSDSMRNVTKQKKVEVIEVEDDIDNEEVSDLPSIDFLLHCLDLHVAKDPTVREIIAGHFFVVLQELEAFVEIYNDDELSDLEIASLMELIPRTKPFNDEEKVLQVAGYRLPPIFFTSANKFPYNEIAEYLKNSDHNYDWIINELINKLHALYIRVRNLDNNKAMLQDFVKIMLPSIAEYIHIIDKLVVHVRKLFIDWRNKLWITLLNKYKELGNSYNKSLRKLSAIQIANMMSVEDIRKIWKQWCCNIDEAALEAAMESLRDVCAMGFRAIDVEESLNKAHDRFLCLYNDLFTVNLSITTRYNIATSMDLLVYYFEEFKRKSSKKNSLF</sequence>
<evidence type="ECO:0000313" key="2">
    <source>
        <dbReference type="Proteomes" id="UP000684084"/>
    </source>
</evidence>
<organism evidence="1 2">
    <name type="scientific">Rhizophagus irregularis</name>
    <dbReference type="NCBI Taxonomy" id="588596"/>
    <lineage>
        <taxon>Eukaryota</taxon>
        <taxon>Fungi</taxon>
        <taxon>Fungi incertae sedis</taxon>
        <taxon>Mucoromycota</taxon>
        <taxon>Glomeromycotina</taxon>
        <taxon>Glomeromycetes</taxon>
        <taxon>Glomerales</taxon>
        <taxon>Glomeraceae</taxon>
        <taxon>Rhizophagus</taxon>
    </lineage>
</organism>